<dbReference type="EMBL" id="BGPR01004443">
    <property type="protein sequence ID" value="GBM99739.1"/>
    <property type="molecule type" value="Genomic_DNA"/>
</dbReference>
<organism evidence="2 3">
    <name type="scientific">Araneus ventricosus</name>
    <name type="common">Orbweaver spider</name>
    <name type="synonym">Epeira ventricosa</name>
    <dbReference type="NCBI Taxonomy" id="182803"/>
    <lineage>
        <taxon>Eukaryota</taxon>
        <taxon>Metazoa</taxon>
        <taxon>Ecdysozoa</taxon>
        <taxon>Arthropoda</taxon>
        <taxon>Chelicerata</taxon>
        <taxon>Arachnida</taxon>
        <taxon>Araneae</taxon>
        <taxon>Araneomorphae</taxon>
        <taxon>Entelegynae</taxon>
        <taxon>Araneoidea</taxon>
        <taxon>Araneidae</taxon>
        <taxon>Araneus</taxon>
    </lineage>
</organism>
<keyword evidence="1" id="KW-0812">Transmembrane</keyword>
<dbReference type="GO" id="GO:0071897">
    <property type="term" value="P:DNA biosynthetic process"/>
    <property type="evidence" value="ECO:0007669"/>
    <property type="project" value="UniProtKB-ARBA"/>
</dbReference>
<reference evidence="2 3" key="1">
    <citation type="journal article" date="2019" name="Sci. Rep.">
        <title>Orb-weaving spider Araneus ventricosus genome elucidates the spidroin gene catalogue.</title>
        <authorList>
            <person name="Kono N."/>
            <person name="Nakamura H."/>
            <person name="Ohtoshi R."/>
            <person name="Moran D.A.P."/>
            <person name="Shinohara A."/>
            <person name="Yoshida Y."/>
            <person name="Fujiwara M."/>
            <person name="Mori M."/>
            <person name="Tomita M."/>
            <person name="Arakawa K."/>
        </authorList>
    </citation>
    <scope>NUCLEOTIDE SEQUENCE [LARGE SCALE GENOMIC DNA]</scope>
</reference>
<comment type="caution">
    <text evidence="2">The sequence shown here is derived from an EMBL/GenBank/DDBJ whole genome shotgun (WGS) entry which is preliminary data.</text>
</comment>
<dbReference type="InterPro" id="IPR043502">
    <property type="entry name" value="DNA/RNA_pol_sf"/>
</dbReference>
<dbReference type="InterPro" id="IPR043128">
    <property type="entry name" value="Rev_trsase/Diguanyl_cyclase"/>
</dbReference>
<feature type="transmembrane region" description="Helical" evidence="1">
    <location>
        <begin position="100"/>
        <end position="118"/>
    </location>
</feature>
<dbReference type="Gene3D" id="3.10.10.10">
    <property type="entry name" value="HIV Type 1 Reverse Transcriptase, subunit A, domain 1"/>
    <property type="match status" value="1"/>
</dbReference>
<keyword evidence="1" id="KW-0472">Membrane</keyword>
<feature type="transmembrane region" description="Helical" evidence="1">
    <location>
        <begin position="70"/>
        <end position="88"/>
    </location>
</feature>
<gene>
    <name evidence="2" type="ORF">AVEN_237666_1</name>
</gene>
<accession>A0A4Y2KD30</accession>
<evidence type="ECO:0000313" key="3">
    <source>
        <dbReference type="Proteomes" id="UP000499080"/>
    </source>
</evidence>
<evidence type="ECO:0000313" key="2">
    <source>
        <dbReference type="EMBL" id="GBM99739.1"/>
    </source>
</evidence>
<keyword evidence="3" id="KW-1185">Reference proteome</keyword>
<dbReference type="SUPFAM" id="SSF56672">
    <property type="entry name" value="DNA/RNA polymerases"/>
    <property type="match status" value="1"/>
</dbReference>
<name>A0A4Y2KD30_ARAVE</name>
<protein>
    <recommendedName>
        <fullName evidence="4">Reverse transcriptase domain-containing protein</fullName>
    </recommendedName>
</protein>
<dbReference type="AlphaFoldDB" id="A0A4Y2KD30"/>
<evidence type="ECO:0008006" key="4">
    <source>
        <dbReference type="Google" id="ProtNLM"/>
    </source>
</evidence>
<dbReference type="Proteomes" id="UP000499080">
    <property type="component" value="Unassembled WGS sequence"/>
</dbReference>
<proteinExistence type="predicted"/>
<sequence length="131" mass="14715">MGICDSALDYRKLNAKTDLKIDIFPDRRSSRSIALGNFLNIDLKNGFFHVEIGRDSKVYFICHMMDNMNLIRIPFGLAIAPSIFQGLVNTCIRNLLKEGGIVSIWMTSLYPVLINIGLKRLSGVQTASEYS</sequence>
<dbReference type="OrthoDB" id="420169at2759"/>
<keyword evidence="1" id="KW-1133">Transmembrane helix</keyword>
<dbReference type="Gene3D" id="3.30.70.270">
    <property type="match status" value="1"/>
</dbReference>
<evidence type="ECO:0000256" key="1">
    <source>
        <dbReference type="SAM" id="Phobius"/>
    </source>
</evidence>